<evidence type="ECO:0000313" key="1">
    <source>
        <dbReference type="EMBL" id="GAO29652.1"/>
    </source>
</evidence>
<accession>A0A0E9LVP2</accession>
<dbReference type="AlphaFoldDB" id="A0A0E9LVP2"/>
<proteinExistence type="predicted"/>
<organism evidence="1 2">
    <name type="scientific">Geofilum rubicundum JCM 15548</name>
    <dbReference type="NCBI Taxonomy" id="1236989"/>
    <lineage>
        <taxon>Bacteria</taxon>
        <taxon>Pseudomonadati</taxon>
        <taxon>Bacteroidota</taxon>
        <taxon>Bacteroidia</taxon>
        <taxon>Marinilabiliales</taxon>
        <taxon>Marinilabiliaceae</taxon>
        <taxon>Geofilum</taxon>
    </lineage>
</organism>
<comment type="caution">
    <text evidence="1">The sequence shown here is derived from an EMBL/GenBank/DDBJ whole genome shotgun (WGS) entry which is preliminary data.</text>
</comment>
<evidence type="ECO:0000313" key="2">
    <source>
        <dbReference type="Proteomes" id="UP000032900"/>
    </source>
</evidence>
<sequence length="202" mass="22962">MITSCTSSGKPKDFDYGHAQNNKYLNSFFGLEVSLPEDWVVQSKEQFEDIAKLGKDIAVGDDENLKAVVEASEVNSANLLAVFKYEMGAPVDYNPSFMLVAENLKNAPGVKNGGDYLFQTRKLLKLSQIQYDHIDEAFTREMINNQEFYHMNCTINYMGFIIHQKYYSTIQNGFCLSAIISFVDEEQRNDLEQVVNAMVFSN</sequence>
<dbReference type="STRING" id="1236989.JCM15548_11864"/>
<gene>
    <name evidence="1" type="ORF">JCM15548_11864</name>
</gene>
<dbReference type="EMBL" id="BAZW01000011">
    <property type="protein sequence ID" value="GAO29652.1"/>
    <property type="molecule type" value="Genomic_DNA"/>
</dbReference>
<reference evidence="1 2" key="1">
    <citation type="journal article" date="2015" name="Microbes Environ.">
        <title>Distribution and evolution of nitrogen fixation genes in the phylum bacteroidetes.</title>
        <authorList>
            <person name="Inoue J."/>
            <person name="Oshima K."/>
            <person name="Suda W."/>
            <person name="Sakamoto M."/>
            <person name="Iino T."/>
            <person name="Noda S."/>
            <person name="Hongoh Y."/>
            <person name="Hattori M."/>
            <person name="Ohkuma M."/>
        </authorList>
    </citation>
    <scope>NUCLEOTIDE SEQUENCE [LARGE SCALE GENOMIC DNA]</scope>
    <source>
        <strain evidence="1">JCM 15548</strain>
    </source>
</reference>
<name>A0A0E9LVP2_9BACT</name>
<dbReference type="Proteomes" id="UP000032900">
    <property type="component" value="Unassembled WGS sequence"/>
</dbReference>
<keyword evidence="2" id="KW-1185">Reference proteome</keyword>
<protein>
    <submittedName>
        <fullName evidence="1">Uncharacterized protein</fullName>
    </submittedName>
</protein>